<dbReference type="RefSeq" id="WP_111634585.1">
    <property type="nucleotide sequence ID" value="NZ_QLLR01000016.1"/>
</dbReference>
<protein>
    <submittedName>
        <fullName evidence="1">Gp6-like head-tail connector protein</fullName>
    </submittedName>
</protein>
<sequence>MAVLTPEAAKLYMRIDDSYNLEDSVLVDMIKTSISWCEEYTGLSFSVKDLTRATGRKRTELVAPVISITSVLSVNGQVVEYLYSDNVVYTCGETALISYKTGYTPENLPEPIRSAIKMMTATLSENRESFIVGERGLTMVDVPFNVTTLLRPYSRVGGLFL</sequence>
<proteinExistence type="predicted"/>
<dbReference type="CDD" id="cd08054">
    <property type="entry name" value="gp6"/>
    <property type="match status" value="1"/>
</dbReference>
<evidence type="ECO:0000313" key="2">
    <source>
        <dbReference type="Proteomes" id="UP000249754"/>
    </source>
</evidence>
<dbReference type="Gene3D" id="1.10.3230.30">
    <property type="entry name" value="Phage gp6-like head-tail connector protein"/>
    <property type="match status" value="1"/>
</dbReference>
<dbReference type="OrthoDB" id="1494739at2"/>
<dbReference type="Proteomes" id="UP000249754">
    <property type="component" value="Unassembled WGS sequence"/>
</dbReference>
<comment type="caution">
    <text evidence="1">The sequence shown here is derived from an EMBL/GenBank/DDBJ whole genome shotgun (WGS) entry which is preliminary data.</text>
</comment>
<name>A0A327SK68_9SPHI</name>
<dbReference type="AlphaFoldDB" id="A0A327SK68"/>
<gene>
    <name evidence="1" type="ORF">LY11_03146</name>
</gene>
<evidence type="ECO:0000313" key="1">
    <source>
        <dbReference type="EMBL" id="RAJ28872.1"/>
    </source>
</evidence>
<accession>A0A327SK68</accession>
<reference evidence="1 2" key="1">
    <citation type="submission" date="2018-06" db="EMBL/GenBank/DDBJ databases">
        <title>Genomic Encyclopedia of Archaeal and Bacterial Type Strains, Phase II (KMG-II): from individual species to whole genera.</title>
        <authorList>
            <person name="Goeker M."/>
        </authorList>
    </citation>
    <scope>NUCLEOTIDE SEQUENCE [LARGE SCALE GENOMIC DNA]</scope>
    <source>
        <strain evidence="1 2">DSM 14825</strain>
    </source>
</reference>
<organism evidence="1 2">
    <name type="scientific">Pedobacter cryoconitis</name>
    <dbReference type="NCBI Taxonomy" id="188932"/>
    <lineage>
        <taxon>Bacteria</taxon>
        <taxon>Pseudomonadati</taxon>
        <taxon>Bacteroidota</taxon>
        <taxon>Sphingobacteriia</taxon>
        <taxon>Sphingobacteriales</taxon>
        <taxon>Sphingobacteriaceae</taxon>
        <taxon>Pedobacter</taxon>
    </lineage>
</organism>
<dbReference type="EMBL" id="QLLR01000016">
    <property type="protein sequence ID" value="RAJ28872.1"/>
    <property type="molecule type" value="Genomic_DNA"/>
</dbReference>